<proteinExistence type="inferred from homology"/>
<dbReference type="InterPro" id="IPR014729">
    <property type="entry name" value="Rossmann-like_a/b/a_fold"/>
</dbReference>
<keyword evidence="4 7" id="KW-0547">Nucleotide-binding</keyword>
<dbReference type="InterPro" id="IPR003694">
    <property type="entry name" value="NAD_synthase"/>
</dbReference>
<dbReference type="InterPro" id="IPR003010">
    <property type="entry name" value="C-N_Hydrolase"/>
</dbReference>
<feature type="binding site" evidence="7">
    <location>
        <position position="426"/>
    </location>
    <ligand>
        <name>ATP</name>
        <dbReference type="ChEBI" id="CHEBI:30616"/>
    </ligand>
</feature>
<dbReference type="GO" id="GO:0005524">
    <property type="term" value="F:ATP binding"/>
    <property type="evidence" value="ECO:0007669"/>
    <property type="project" value="UniProtKB-UniRule"/>
</dbReference>
<dbReference type="CDD" id="cd07570">
    <property type="entry name" value="GAT_Gln-NAD-synth"/>
    <property type="match status" value="1"/>
</dbReference>
<gene>
    <name evidence="7" type="primary">nadE</name>
    <name evidence="12" type="ORF">C3B54_11916</name>
</gene>
<dbReference type="AlphaFoldDB" id="A0A2L2BQI1"/>
<dbReference type="EC" id="6.3.5.1" evidence="7 8"/>
<dbReference type="CDD" id="cd00553">
    <property type="entry name" value="NAD_synthase"/>
    <property type="match status" value="1"/>
</dbReference>
<feature type="domain" description="CN hydrolase" evidence="11">
    <location>
        <begin position="4"/>
        <end position="261"/>
    </location>
</feature>
<feature type="region of interest" description="Disordered" evidence="10">
    <location>
        <begin position="473"/>
        <end position="500"/>
    </location>
</feature>
<dbReference type="RefSeq" id="WP_104913439.1">
    <property type="nucleotide sequence ID" value="NZ_CP026923.1"/>
</dbReference>
<dbReference type="EMBL" id="CP026923">
    <property type="protein sequence ID" value="AVG23887.1"/>
    <property type="molecule type" value="Genomic_DNA"/>
</dbReference>
<comment type="caution">
    <text evidence="7">Lacks conserved residue(s) required for the propagation of feature annotation.</text>
</comment>
<evidence type="ECO:0000256" key="9">
    <source>
        <dbReference type="RuleBase" id="RU003811"/>
    </source>
</evidence>
<evidence type="ECO:0000313" key="12">
    <source>
        <dbReference type="EMBL" id="AVG23887.1"/>
    </source>
</evidence>
<feature type="binding site" evidence="7">
    <location>
        <position position="197"/>
    </location>
    <ligand>
        <name>L-glutamine</name>
        <dbReference type="ChEBI" id="CHEBI:58359"/>
    </ligand>
</feature>
<dbReference type="Pfam" id="PF02540">
    <property type="entry name" value="NAD_synthase"/>
    <property type="match status" value="1"/>
</dbReference>
<evidence type="ECO:0000256" key="4">
    <source>
        <dbReference type="ARBA" id="ARBA00022741"/>
    </source>
</evidence>
<feature type="binding site" evidence="7">
    <location>
        <position position="431"/>
    </location>
    <ligand>
        <name>deamido-NAD(+)</name>
        <dbReference type="ChEBI" id="CHEBI:58437"/>
        <note>ligand shared between two neighboring subunits</note>
    </ligand>
</feature>
<evidence type="ECO:0000256" key="6">
    <source>
        <dbReference type="ARBA" id="ARBA00023027"/>
    </source>
</evidence>
<dbReference type="OrthoDB" id="9760188at2"/>
<keyword evidence="13" id="KW-1185">Reference proteome</keyword>
<dbReference type="Gene3D" id="3.60.110.10">
    <property type="entry name" value="Carbon-nitrogen hydrolase"/>
    <property type="match status" value="1"/>
</dbReference>
<protein>
    <recommendedName>
        <fullName evidence="7 8">Glutamine-dependent NAD(+) synthetase</fullName>
        <ecNumber evidence="7 8">6.3.5.1</ecNumber>
    </recommendedName>
    <alternativeName>
        <fullName evidence="7 8">NAD(+) synthase [glutamine-hydrolyzing]</fullName>
    </alternativeName>
</protein>
<dbReference type="SUPFAM" id="SSF56317">
    <property type="entry name" value="Carbon-nitrogen hydrolase"/>
    <property type="match status" value="1"/>
</dbReference>
<dbReference type="GO" id="GO:0005737">
    <property type="term" value="C:cytoplasm"/>
    <property type="evidence" value="ECO:0007669"/>
    <property type="project" value="InterPro"/>
</dbReference>
<keyword evidence="6 7" id="KW-0520">NAD</keyword>
<dbReference type="GO" id="GO:0009435">
    <property type="term" value="P:NAD+ biosynthetic process"/>
    <property type="evidence" value="ECO:0007669"/>
    <property type="project" value="UniProtKB-UniRule"/>
</dbReference>
<reference evidence="12 13" key="1">
    <citation type="submission" date="2018-02" db="EMBL/GenBank/DDBJ databases">
        <title>Complete genome of the streamlined marine actinobacterium Pontimonas salivibrio CL-TW6 adapted to coastal planktonic lifestype.</title>
        <authorList>
            <person name="Cho B.C."/>
            <person name="Hardies S.C."/>
            <person name="Jang G.I."/>
            <person name="Hwang C.Y."/>
        </authorList>
    </citation>
    <scope>NUCLEOTIDE SEQUENCE [LARGE SCALE GENOMIC DNA]</scope>
    <source>
        <strain evidence="12 13">CL-TW6</strain>
    </source>
</reference>
<comment type="similarity">
    <text evidence="9">Belongs to the NAD synthetase family.</text>
</comment>
<feature type="binding site" evidence="7">
    <location>
        <position position="191"/>
    </location>
    <ligand>
        <name>L-glutamine</name>
        <dbReference type="ChEBI" id="CHEBI:58359"/>
    </ligand>
</feature>
<feature type="binding site" evidence="7">
    <location>
        <begin position="325"/>
        <end position="332"/>
    </location>
    <ligand>
        <name>ATP</name>
        <dbReference type="ChEBI" id="CHEBI:30616"/>
    </ligand>
</feature>
<name>A0A2L2BQI1_9MICO</name>
<feature type="binding site" evidence="7">
    <location>
        <position position="402"/>
    </location>
    <ligand>
        <name>deamido-NAD(+)</name>
        <dbReference type="ChEBI" id="CHEBI:58437"/>
        <note>ligand shared between two neighboring subunits</note>
    </ligand>
</feature>
<keyword evidence="3 7" id="KW-0436">Ligase</keyword>
<comment type="similarity">
    <text evidence="2 7 8">In the C-terminal section; belongs to the NAD synthetase family.</text>
</comment>
<feature type="binding site" evidence="7">
    <location>
        <position position="134"/>
    </location>
    <ligand>
        <name>L-glutamine</name>
        <dbReference type="ChEBI" id="CHEBI:58359"/>
    </ligand>
</feature>
<evidence type="ECO:0000256" key="1">
    <source>
        <dbReference type="ARBA" id="ARBA00005188"/>
    </source>
</evidence>
<evidence type="ECO:0000256" key="8">
    <source>
        <dbReference type="PIRNR" id="PIRNR006630"/>
    </source>
</evidence>
<accession>A0A2L2BQI1</accession>
<dbReference type="PANTHER" id="PTHR23090:SF9">
    <property type="entry name" value="GLUTAMINE-DEPENDENT NAD(+) SYNTHETASE"/>
    <property type="match status" value="1"/>
</dbReference>
<dbReference type="PROSITE" id="PS50263">
    <property type="entry name" value="CN_HYDROLASE"/>
    <property type="match status" value="1"/>
</dbReference>
<dbReference type="InterPro" id="IPR014445">
    <property type="entry name" value="Gln-dep_NAD_synthase"/>
</dbReference>
<evidence type="ECO:0000259" key="11">
    <source>
        <dbReference type="PROSITE" id="PS50263"/>
    </source>
</evidence>
<dbReference type="Pfam" id="PF00795">
    <property type="entry name" value="CN_hydrolase"/>
    <property type="match status" value="1"/>
</dbReference>
<dbReference type="PIRSF" id="PIRSF006630">
    <property type="entry name" value="NADS_GAT"/>
    <property type="match status" value="1"/>
</dbReference>
<comment type="function">
    <text evidence="7">Catalyzes the ATP-dependent amidation of deamido-NAD to form NAD. Uses L-glutamine as a nitrogen source.</text>
</comment>
<dbReference type="KEGG" id="psai:C3B54_11916"/>
<dbReference type="Gene3D" id="3.40.50.620">
    <property type="entry name" value="HUPs"/>
    <property type="match status" value="1"/>
</dbReference>
<dbReference type="NCBIfam" id="NF010588">
    <property type="entry name" value="PRK13981.1"/>
    <property type="match status" value="1"/>
</dbReference>
<dbReference type="InterPro" id="IPR036526">
    <property type="entry name" value="C-N_Hydrolase_sf"/>
</dbReference>
<feature type="binding site" evidence="7">
    <location>
        <position position="547"/>
    </location>
    <ligand>
        <name>deamido-NAD(+)</name>
        <dbReference type="ChEBI" id="CHEBI:58437"/>
        <note>ligand shared between two neighboring subunits</note>
    </ligand>
</feature>
<feature type="active site" description="Nucleophile; for glutaminase activity" evidence="7">
    <location>
        <position position="164"/>
    </location>
</feature>
<comment type="pathway">
    <text evidence="1 7 8">Cofactor biosynthesis; NAD(+) biosynthesis; NAD(+) from deamido-NAD(+) (L-Gln route): step 1/1.</text>
</comment>
<dbReference type="UniPathway" id="UPA00253">
    <property type="reaction ID" value="UER00334"/>
</dbReference>
<evidence type="ECO:0000256" key="2">
    <source>
        <dbReference type="ARBA" id="ARBA00007145"/>
    </source>
</evidence>
<dbReference type="SUPFAM" id="SSF52402">
    <property type="entry name" value="Adenine nucleotide alpha hydrolases-like"/>
    <property type="match status" value="1"/>
</dbReference>
<evidence type="ECO:0000256" key="7">
    <source>
        <dbReference type="HAMAP-Rule" id="MF_02090"/>
    </source>
</evidence>
<evidence type="ECO:0000256" key="3">
    <source>
        <dbReference type="ARBA" id="ARBA00022598"/>
    </source>
</evidence>
<feature type="active site" description="Proton acceptor; for glutaminase activity" evidence="7">
    <location>
        <position position="44"/>
    </location>
</feature>
<dbReference type="NCBIfam" id="TIGR00552">
    <property type="entry name" value="nadE"/>
    <property type="match status" value="1"/>
</dbReference>
<feature type="active site" description="For glutaminase activity" evidence="7">
    <location>
        <position position="128"/>
    </location>
</feature>
<dbReference type="FunFam" id="3.40.50.620:FF:000106">
    <property type="entry name" value="Glutamine-dependent NAD(+) synthetase"/>
    <property type="match status" value="1"/>
</dbReference>
<evidence type="ECO:0000256" key="10">
    <source>
        <dbReference type="SAM" id="MobiDB-lite"/>
    </source>
</evidence>
<sequence length="580" mass="63026">MPTIQVAIAQTNPIVGDLGGNRERLVEMAQTAWDQGAQVFLSGELAMSGYPIEDLALRDDFLHRAREAVDQMATQLHERGLGDLVVLVGHPDGPFAPPTDQYSPAHPQQAKNCLSVLHGGQIVARYAKHHLPNYSVFDEFRTFLPGSENLILRLGGVDFGVIICEDLWRDHGPIHTLSSYPLAGLLVPNASPFERDKDDVRLPLVTRRAQQMGVAVYYANLVGGQDDLVFDGDSVVVDQQGTLHARSPLFVEHLQLVGLDLPEAADHPLPEDTRLVELPLAALRPTGVVPEVAPERDDLDVIWNALVTGTRDYVEKNGFPSVMLGLSGGIDSAVCAVIAADAIGPERVHAVSLPSRHSSEHSRDDARLLAEATGIGYRVEPIADLVQPFDAQLGLSGLAAENVQARVRGVVLMSLSNQEGHLVLTTGNKSELAVGYSTIYGDSVGGYAPIKDVPKTIVWELARWRNAQATALGETPPIPVSSIEKAPSAELRPDQTDQDSLPDYDTLDQILHLLIVEGLDHPQIVKRGFDTDTVAEVVVLVDRAEWKRRQGAIGPRISSVAFGRDRRLPVTARNHSVRPQ</sequence>
<comment type="catalytic activity">
    <reaction evidence="7 8">
        <text>deamido-NAD(+) + L-glutamine + ATP + H2O = L-glutamate + AMP + diphosphate + NAD(+) + H(+)</text>
        <dbReference type="Rhea" id="RHEA:24384"/>
        <dbReference type="ChEBI" id="CHEBI:15377"/>
        <dbReference type="ChEBI" id="CHEBI:15378"/>
        <dbReference type="ChEBI" id="CHEBI:29985"/>
        <dbReference type="ChEBI" id="CHEBI:30616"/>
        <dbReference type="ChEBI" id="CHEBI:33019"/>
        <dbReference type="ChEBI" id="CHEBI:57540"/>
        <dbReference type="ChEBI" id="CHEBI:58359"/>
        <dbReference type="ChEBI" id="CHEBI:58437"/>
        <dbReference type="ChEBI" id="CHEBI:456215"/>
        <dbReference type="EC" id="6.3.5.1"/>
    </reaction>
</comment>
<dbReference type="InterPro" id="IPR022310">
    <property type="entry name" value="NAD/GMP_synthase"/>
</dbReference>
<dbReference type="GO" id="GO:0004359">
    <property type="term" value="F:glutaminase activity"/>
    <property type="evidence" value="ECO:0007669"/>
    <property type="project" value="InterPro"/>
</dbReference>
<dbReference type="PANTHER" id="PTHR23090">
    <property type="entry name" value="NH 3 /GLUTAMINE-DEPENDENT NAD + SYNTHETASE"/>
    <property type="match status" value="1"/>
</dbReference>
<evidence type="ECO:0000256" key="5">
    <source>
        <dbReference type="ARBA" id="ARBA00022840"/>
    </source>
</evidence>
<dbReference type="Proteomes" id="UP000243077">
    <property type="component" value="Chromosome"/>
</dbReference>
<dbReference type="GO" id="GO:0008795">
    <property type="term" value="F:NAD+ synthase activity"/>
    <property type="evidence" value="ECO:0007669"/>
    <property type="project" value="UniProtKB-UniRule"/>
</dbReference>
<dbReference type="GO" id="GO:0003952">
    <property type="term" value="F:NAD+ synthase (glutamine-hydrolyzing) activity"/>
    <property type="evidence" value="ECO:0007669"/>
    <property type="project" value="UniProtKB-UniRule"/>
</dbReference>
<evidence type="ECO:0000313" key="13">
    <source>
        <dbReference type="Proteomes" id="UP000243077"/>
    </source>
</evidence>
<organism evidence="12 13">
    <name type="scientific">Pontimonas salivibrio</name>
    <dbReference type="NCBI Taxonomy" id="1159327"/>
    <lineage>
        <taxon>Bacteria</taxon>
        <taxon>Bacillati</taxon>
        <taxon>Actinomycetota</taxon>
        <taxon>Actinomycetes</taxon>
        <taxon>Micrococcales</taxon>
        <taxon>Microbacteriaceae</taxon>
        <taxon>Pontimonas</taxon>
    </lineage>
</organism>
<dbReference type="HAMAP" id="MF_02090">
    <property type="entry name" value="NadE_glutamine_dep"/>
    <property type="match status" value="1"/>
</dbReference>
<keyword evidence="5 7" id="KW-0067">ATP-binding</keyword>